<dbReference type="VEuPathDB" id="FungiDB:UMAG_10639"/>
<feature type="compositionally biased region" description="Basic and acidic residues" evidence="2">
    <location>
        <begin position="293"/>
        <end position="306"/>
    </location>
</feature>
<dbReference type="PROSITE" id="PS50102">
    <property type="entry name" value="RRM"/>
    <property type="match status" value="1"/>
</dbReference>
<feature type="compositionally biased region" description="Acidic residues" evidence="2">
    <location>
        <begin position="321"/>
        <end position="330"/>
    </location>
</feature>
<feature type="compositionally biased region" description="Low complexity" evidence="2">
    <location>
        <begin position="309"/>
        <end position="320"/>
    </location>
</feature>
<feature type="compositionally biased region" description="Basic and acidic residues" evidence="2">
    <location>
        <begin position="250"/>
        <end position="274"/>
    </location>
</feature>
<dbReference type="KEGG" id="uma:UMAG_10639"/>
<dbReference type="InterPro" id="IPR035979">
    <property type="entry name" value="RBD_domain_sf"/>
</dbReference>
<dbReference type="STRING" id="237631.A0A0D1DWR5"/>
<dbReference type="PANTHER" id="PTHR18806">
    <property type="entry name" value="RBM25 PROTEIN"/>
    <property type="match status" value="1"/>
</dbReference>
<gene>
    <name evidence="5" type="ORF">UMAG_10639</name>
</gene>
<feature type="domain" description="PWI" evidence="4">
    <location>
        <begin position="571"/>
        <end position="664"/>
    </location>
</feature>
<keyword evidence="6" id="KW-1185">Reference proteome</keyword>
<dbReference type="InParanoid" id="A0A0D1DWR5"/>
<sequence length="664" mass="73325">MSRRGYASNWQGAHNPNMAPLPPRPRGGNGSSNAPGYAHSASPHSGYDSPHLRQSSYTGNHSPHLEHASSSAPSSSGVEVATTLFVGSISPGVSDTWLTRLLEACGNLRSLKRASKAFGFAEYADPDSVLRAIEVLHARELPSMGAEASAPPKKLLVKADERTKRFLEKYQQNRTTSYDDKKRENSALSAVSDIVRQMSDPNAQVETDPTKPGYVVPDHLKDLPPEELPEDQRATVLSEIEQFRQAAAARDAETRRREAEYERQRALERARRETMQATAAASSSSSSSLRNGRSTDDAQSYRRPVDFHAAGTYDAKADAALEPEEVDEIEEKQRQERKKAAAQAASVDAERAYMIRERQRLAHWEKEQHRQRAETEKWQHDGVAMLRRYEDWNDDAATRKELFYTDRPRWRQFRTSARRREEEADERDRAAEAEEMVRAQQETEKFLALQAAEMAKLTQQQRAAGVLVQEAGALAPIKLTFATATKADGAADTTAGVAASTPNGTSAQNGAAGGGVAAVKPGTAVLGEAEEDESSKRTGRLTHIKLDSDLSPQDKARKLAQLTESLPKTSGELFAQSPQWEYVDEQLIQSKYRRWADAEIEDSLGEKVDELVTVVVEALQNRSDARAVVEQVEPVLAEEAEAFVDKLWRLVLVDSLAAAQGITV</sequence>
<reference evidence="5 6" key="1">
    <citation type="journal article" date="2006" name="Nature">
        <title>Insights from the genome of the biotrophic fungal plant pathogen Ustilago maydis.</title>
        <authorList>
            <person name="Kamper J."/>
            <person name="Kahmann R."/>
            <person name="Bolker M."/>
            <person name="Ma L.J."/>
            <person name="Brefort T."/>
            <person name="Saville B.J."/>
            <person name="Banuett F."/>
            <person name="Kronstad J.W."/>
            <person name="Gold S.E."/>
            <person name="Muller O."/>
            <person name="Perlin M.H."/>
            <person name="Wosten H.A."/>
            <person name="de Vries R."/>
            <person name="Ruiz-Herrera J."/>
            <person name="Reynaga-Pena C.G."/>
            <person name="Snetselaar K."/>
            <person name="McCann M."/>
            <person name="Perez-Martin J."/>
            <person name="Feldbrugge M."/>
            <person name="Basse C.W."/>
            <person name="Steinberg G."/>
            <person name="Ibeas J.I."/>
            <person name="Holloman W."/>
            <person name="Guzman P."/>
            <person name="Farman M."/>
            <person name="Stajich J.E."/>
            <person name="Sentandreu R."/>
            <person name="Gonzalez-Prieto J.M."/>
            <person name="Kennell J.C."/>
            <person name="Molina L."/>
            <person name="Schirawski J."/>
            <person name="Mendoza-Mendoza A."/>
            <person name="Greilinger D."/>
            <person name="Munch K."/>
            <person name="Rossel N."/>
            <person name="Scherer M."/>
            <person name="Vranes M."/>
            <person name="Ladendorf O."/>
            <person name="Vincon V."/>
            <person name="Fuchs U."/>
            <person name="Sandrock B."/>
            <person name="Meng S."/>
            <person name="Ho E.C."/>
            <person name="Cahill M.J."/>
            <person name="Boyce K.J."/>
            <person name="Klose J."/>
            <person name="Klosterman S.J."/>
            <person name="Deelstra H.J."/>
            <person name="Ortiz-Castellanos L."/>
            <person name="Li W."/>
            <person name="Sanchez-Alonso P."/>
            <person name="Schreier P.H."/>
            <person name="Hauser-Hahn I."/>
            <person name="Vaupel M."/>
            <person name="Koopmann E."/>
            <person name="Friedrich G."/>
            <person name="Voss H."/>
            <person name="Schluter T."/>
            <person name="Margolis J."/>
            <person name="Platt D."/>
            <person name="Swimmer C."/>
            <person name="Gnirke A."/>
            <person name="Chen F."/>
            <person name="Vysotskaia V."/>
            <person name="Mannhaupt G."/>
            <person name="Guldener U."/>
            <person name="Munsterkotter M."/>
            <person name="Haase D."/>
            <person name="Oesterheld M."/>
            <person name="Mewes H.W."/>
            <person name="Mauceli E.W."/>
            <person name="DeCaprio D."/>
            <person name="Wade C.M."/>
            <person name="Butler J."/>
            <person name="Young S."/>
            <person name="Jaffe D.B."/>
            <person name="Calvo S."/>
            <person name="Nusbaum C."/>
            <person name="Galagan J."/>
            <person name="Birren B.W."/>
        </authorList>
    </citation>
    <scope>NUCLEOTIDE SEQUENCE [LARGE SCALE GENOMIC DNA]</scope>
    <source>
        <strain evidence="6">DSM 14603 / FGSC 9021 / UM521</strain>
    </source>
</reference>
<dbReference type="Pfam" id="PF01480">
    <property type="entry name" value="PWI"/>
    <property type="match status" value="1"/>
</dbReference>
<dbReference type="GeneID" id="23566639"/>
<dbReference type="InterPro" id="IPR034268">
    <property type="entry name" value="RBM25_RRM"/>
</dbReference>
<evidence type="ECO:0000256" key="1">
    <source>
        <dbReference type="PROSITE-ProRule" id="PRU00176"/>
    </source>
</evidence>
<dbReference type="EMBL" id="CM003147">
    <property type="protein sequence ID" value="KIS68634.1"/>
    <property type="molecule type" value="Genomic_DNA"/>
</dbReference>
<dbReference type="Pfam" id="PF00076">
    <property type="entry name" value="RRM_1"/>
    <property type="match status" value="1"/>
</dbReference>
<accession>A0A0D1DWR5</accession>
<dbReference type="GO" id="GO:0003729">
    <property type="term" value="F:mRNA binding"/>
    <property type="evidence" value="ECO:0000318"/>
    <property type="project" value="GO_Central"/>
</dbReference>
<evidence type="ECO:0000313" key="5">
    <source>
        <dbReference type="EMBL" id="KIS68634.1"/>
    </source>
</evidence>
<evidence type="ECO:0000259" key="3">
    <source>
        <dbReference type="PROSITE" id="PS50102"/>
    </source>
</evidence>
<protein>
    <submittedName>
        <fullName evidence="5">Uncharacterized protein</fullName>
    </submittedName>
</protein>
<dbReference type="Gene3D" id="3.30.70.330">
    <property type="match status" value="1"/>
</dbReference>
<dbReference type="FunCoup" id="A0A0D1DWR5">
    <property type="interactions" value="610"/>
</dbReference>
<dbReference type="InterPro" id="IPR000504">
    <property type="entry name" value="RRM_dom"/>
</dbReference>
<dbReference type="SUPFAM" id="SSF54928">
    <property type="entry name" value="RNA-binding domain, RBD"/>
    <property type="match status" value="1"/>
</dbReference>
<evidence type="ECO:0000256" key="2">
    <source>
        <dbReference type="SAM" id="MobiDB-lite"/>
    </source>
</evidence>
<dbReference type="OrthoDB" id="6275295at2759"/>
<dbReference type="InterPro" id="IPR012677">
    <property type="entry name" value="Nucleotide-bd_a/b_plait_sf"/>
</dbReference>
<feature type="region of interest" description="Disordered" evidence="2">
    <location>
        <begin position="1"/>
        <end position="75"/>
    </location>
</feature>
<dbReference type="PROSITE" id="PS51025">
    <property type="entry name" value="PWI"/>
    <property type="match status" value="1"/>
</dbReference>
<dbReference type="eggNOG" id="KOG2253">
    <property type="taxonomic scope" value="Eukaryota"/>
</dbReference>
<dbReference type="Proteomes" id="UP000000561">
    <property type="component" value="Chromosome 8"/>
</dbReference>
<feature type="compositionally biased region" description="Low complexity" evidence="2">
    <location>
        <begin position="279"/>
        <end position="288"/>
    </location>
</feature>
<keyword evidence="1" id="KW-0694">RNA-binding</keyword>
<dbReference type="SMART" id="SM00360">
    <property type="entry name" value="RRM"/>
    <property type="match status" value="1"/>
</dbReference>
<evidence type="ECO:0000259" key="4">
    <source>
        <dbReference type="PROSITE" id="PS51025"/>
    </source>
</evidence>
<organism evidence="5 6">
    <name type="scientific">Mycosarcoma maydis</name>
    <name type="common">Corn smut fungus</name>
    <name type="synonym">Ustilago maydis</name>
    <dbReference type="NCBI Taxonomy" id="5270"/>
    <lineage>
        <taxon>Eukaryota</taxon>
        <taxon>Fungi</taxon>
        <taxon>Dikarya</taxon>
        <taxon>Basidiomycota</taxon>
        <taxon>Ustilaginomycotina</taxon>
        <taxon>Ustilaginomycetes</taxon>
        <taxon>Ustilaginales</taxon>
        <taxon>Ustilaginaceae</taxon>
        <taxon>Mycosarcoma</taxon>
    </lineage>
</organism>
<dbReference type="InterPro" id="IPR052768">
    <property type="entry name" value="RBM25"/>
</dbReference>
<dbReference type="CDD" id="cd12446">
    <property type="entry name" value="RRM_RBM25"/>
    <property type="match status" value="1"/>
</dbReference>
<evidence type="ECO:0000313" key="6">
    <source>
        <dbReference type="Proteomes" id="UP000000561"/>
    </source>
</evidence>
<dbReference type="RefSeq" id="XP_011389790.1">
    <property type="nucleotide sequence ID" value="XM_011391488.1"/>
</dbReference>
<dbReference type="AlphaFoldDB" id="A0A0D1DWR5"/>
<dbReference type="SMART" id="SM00311">
    <property type="entry name" value="PWI"/>
    <property type="match status" value="1"/>
</dbReference>
<dbReference type="Gene3D" id="1.20.1390.10">
    <property type="entry name" value="PWI domain"/>
    <property type="match status" value="1"/>
</dbReference>
<feature type="region of interest" description="Disordered" evidence="2">
    <location>
        <begin position="247"/>
        <end position="345"/>
    </location>
</feature>
<proteinExistence type="predicted"/>
<feature type="domain" description="RRM" evidence="3">
    <location>
        <begin position="82"/>
        <end position="162"/>
    </location>
</feature>
<dbReference type="PANTHER" id="PTHR18806:SF4">
    <property type="entry name" value="RNA-BINDING PROTEIN 25"/>
    <property type="match status" value="1"/>
</dbReference>
<name>A0A0D1DWR5_MYCMD</name>
<dbReference type="InterPro" id="IPR002483">
    <property type="entry name" value="PWI_dom"/>
</dbReference>